<organism evidence="8 9">
    <name type="scientific">Branchiostoma floridae</name>
    <name type="common">Florida lancelet</name>
    <name type="synonym">Amphioxus</name>
    <dbReference type="NCBI Taxonomy" id="7739"/>
    <lineage>
        <taxon>Eukaryota</taxon>
        <taxon>Metazoa</taxon>
        <taxon>Chordata</taxon>
        <taxon>Cephalochordata</taxon>
        <taxon>Leptocardii</taxon>
        <taxon>Amphioxiformes</taxon>
        <taxon>Branchiostomatidae</taxon>
        <taxon>Branchiostoma</taxon>
    </lineage>
</organism>
<accession>A0A9J7M5J8</accession>
<dbReference type="KEGG" id="bfo:118428800"/>
<dbReference type="GeneID" id="118428800"/>
<evidence type="ECO:0000256" key="4">
    <source>
        <dbReference type="ARBA" id="ARBA00022989"/>
    </source>
</evidence>
<dbReference type="InterPro" id="IPR051292">
    <property type="entry name" value="Xyl/GlcA_transferase"/>
</dbReference>
<dbReference type="Gene3D" id="3.90.550.10">
    <property type="entry name" value="Spore Coat Polysaccharide Biosynthesis Protein SpsA, Chain A"/>
    <property type="match status" value="1"/>
</dbReference>
<dbReference type="SUPFAM" id="SSF53448">
    <property type="entry name" value="Nucleotide-diphospho-sugar transferases"/>
    <property type="match status" value="1"/>
</dbReference>
<protein>
    <submittedName>
        <fullName evidence="9">LARGE xylosyl- and glucuronyltransferase 2-like isoform X1</fullName>
    </submittedName>
</protein>
<dbReference type="GO" id="GO:0035269">
    <property type="term" value="P:protein O-linked glycosylation via mannose"/>
    <property type="evidence" value="ECO:0000318"/>
    <property type="project" value="GO_Central"/>
</dbReference>
<gene>
    <name evidence="9" type="primary">LOC118428800</name>
</gene>
<dbReference type="FunFam" id="3.90.550.10:FF:000229">
    <property type="entry name" value="Glycosyltransferase-like protein LARGE"/>
    <property type="match status" value="1"/>
</dbReference>
<proteinExistence type="predicted"/>
<dbReference type="AlphaFoldDB" id="A0A9J7M5J8"/>
<keyword evidence="6" id="KW-0325">Glycoprotein</keyword>
<feature type="transmembrane region" description="Helical" evidence="7">
    <location>
        <begin position="12"/>
        <end position="38"/>
    </location>
</feature>
<evidence type="ECO:0000256" key="1">
    <source>
        <dbReference type="ARBA" id="ARBA00004606"/>
    </source>
</evidence>
<evidence type="ECO:0000256" key="6">
    <source>
        <dbReference type="ARBA" id="ARBA00023180"/>
    </source>
</evidence>
<evidence type="ECO:0000256" key="5">
    <source>
        <dbReference type="ARBA" id="ARBA00023136"/>
    </source>
</evidence>
<evidence type="ECO:0000313" key="8">
    <source>
        <dbReference type="Proteomes" id="UP000001554"/>
    </source>
</evidence>
<evidence type="ECO:0000256" key="7">
    <source>
        <dbReference type="SAM" id="Phobius"/>
    </source>
</evidence>
<dbReference type="Pfam" id="PF13896">
    <property type="entry name" value="Glyco_transf_49"/>
    <property type="match status" value="1"/>
</dbReference>
<dbReference type="Proteomes" id="UP000001554">
    <property type="component" value="Chromosome 13"/>
</dbReference>
<dbReference type="InterPro" id="IPR029044">
    <property type="entry name" value="Nucleotide-diphossugar_trans"/>
</dbReference>
<keyword evidence="5 7" id="KW-0472">Membrane</keyword>
<keyword evidence="3" id="KW-0735">Signal-anchor</keyword>
<evidence type="ECO:0000313" key="9">
    <source>
        <dbReference type="RefSeq" id="XP_035694903.1"/>
    </source>
</evidence>
<comment type="subcellular location">
    <subcellularLocation>
        <location evidence="1">Membrane</location>
        <topology evidence="1">Single-pass type II membrane protein</topology>
    </subcellularLocation>
</comment>
<dbReference type="PANTHER" id="PTHR12270:SF52">
    <property type="entry name" value="GLYCOSYLTRANSFERASE-LIKE PROTEIN GNT13-RELATED"/>
    <property type="match status" value="1"/>
</dbReference>
<dbReference type="OrthoDB" id="411524at2759"/>
<dbReference type="GO" id="GO:0042285">
    <property type="term" value="F:xylosyltransferase activity"/>
    <property type="evidence" value="ECO:0000318"/>
    <property type="project" value="GO_Central"/>
</dbReference>
<dbReference type="GO" id="GO:0016020">
    <property type="term" value="C:membrane"/>
    <property type="evidence" value="ECO:0007669"/>
    <property type="project" value="UniProtKB-SubCell"/>
</dbReference>
<keyword evidence="2 7" id="KW-0812">Transmembrane</keyword>
<keyword evidence="8" id="KW-1185">Reference proteome</keyword>
<name>A0A9J7M5J8_BRAFL</name>
<dbReference type="OMA" id="LVHVPHK"/>
<reference evidence="8" key="1">
    <citation type="journal article" date="2020" name="Nat. Ecol. Evol.">
        <title>Deeply conserved synteny resolves early events in vertebrate evolution.</title>
        <authorList>
            <person name="Simakov O."/>
            <person name="Marletaz F."/>
            <person name="Yue J.X."/>
            <person name="O'Connell B."/>
            <person name="Jenkins J."/>
            <person name="Brandt A."/>
            <person name="Calef R."/>
            <person name="Tung C.H."/>
            <person name="Huang T.K."/>
            <person name="Schmutz J."/>
            <person name="Satoh N."/>
            <person name="Yu J.K."/>
            <person name="Putnam N.H."/>
            <person name="Green R.E."/>
            <person name="Rokhsar D.S."/>
        </authorList>
    </citation>
    <scope>NUCLEOTIDE SEQUENCE [LARGE SCALE GENOMIC DNA]</scope>
    <source>
        <strain evidence="8">S238N-H82</strain>
    </source>
</reference>
<keyword evidence="4 7" id="KW-1133">Transmembrane helix</keyword>
<evidence type="ECO:0000256" key="2">
    <source>
        <dbReference type="ARBA" id="ARBA00022692"/>
    </source>
</evidence>
<sequence>MTSRRKLARRAPVCSLTAILWIAFGLSLTSVIVTVLYLPTLRSQPAERKKQELKPDVVEDWDGNVLLDQMTDQTHISVGGWWVPHVRWEEEVSCTVGGRSLCQKVLSVMCKADSVRAVYQYLPIRPDTDIKTIYFSARSAAVDLQSVDSVHDADYSAIAMVKFDDGSHQTLRLDFPSGSHPFIAAENDMGVPNNQKVVSVLVMLFCHGYMGLVKFTDIILKPVGAAGGMIATERGDIVSSCPPALLSPVSATKPTFHYEHIFNATFTEYKEDTVTLVTQVSMDRIAMLDRIIRHWDGPMAVALYVPTTSQKPDTNHDWKRYYINKKLRHPKFRTFCSVLAVYANVVNDEYPINYLRNLALRMVKSKYVFLLDADFIPSPNFQDNFRVLINDQSDPTDRTAYVVPAFEFLEEQEDQPPPQDKEALKQQIFADDANILPFRSVESPESHRPTDYQRWYAEEQVYPVSTYQDKFEPYLVLRMSPSLPLYDERFSGYGMNKVTHTMELLAAGYQFLVLPNVWAIHVPHRSTSSNIQFLQKPLQRLHNRATRFEFVADIMRKYQVGPCSTKPKR</sequence>
<reference evidence="9" key="2">
    <citation type="submission" date="2025-08" db="UniProtKB">
        <authorList>
            <consortium name="RefSeq"/>
        </authorList>
    </citation>
    <scope>IDENTIFICATION</scope>
    <source>
        <strain evidence="9">S238N-H82</strain>
        <tissue evidence="9">Testes</tissue>
    </source>
</reference>
<dbReference type="RefSeq" id="XP_035694903.1">
    <property type="nucleotide sequence ID" value="XM_035839010.1"/>
</dbReference>
<dbReference type="GO" id="GO:0015020">
    <property type="term" value="F:glucuronosyltransferase activity"/>
    <property type="evidence" value="ECO:0000318"/>
    <property type="project" value="GO_Central"/>
</dbReference>
<dbReference type="PANTHER" id="PTHR12270">
    <property type="entry name" value="GLYCOSYLTRANSFERASE-RELATED"/>
    <property type="match status" value="1"/>
</dbReference>
<evidence type="ECO:0000256" key="3">
    <source>
        <dbReference type="ARBA" id="ARBA00022968"/>
    </source>
</evidence>